<evidence type="ECO:0000313" key="10">
    <source>
        <dbReference type="EMBL" id="RHA41621.1"/>
    </source>
</evidence>
<feature type="domain" description="Lycopene cyclase" evidence="9">
    <location>
        <begin position="9"/>
        <end position="88"/>
    </location>
</feature>
<evidence type="ECO:0000256" key="1">
    <source>
        <dbReference type="ARBA" id="ARBA00004141"/>
    </source>
</evidence>
<comment type="caution">
    <text evidence="10">The sequence shown here is derived from an EMBL/GenBank/DDBJ whole genome shotgun (WGS) entry which is preliminary data.</text>
</comment>
<evidence type="ECO:0000256" key="2">
    <source>
        <dbReference type="ARBA" id="ARBA00004829"/>
    </source>
</evidence>
<keyword evidence="4" id="KW-0125">Carotenoid biosynthesis</keyword>
<keyword evidence="5 8" id="KW-1133">Transmembrane helix</keyword>
<evidence type="ECO:0000256" key="7">
    <source>
        <dbReference type="ARBA" id="ARBA00023235"/>
    </source>
</evidence>
<feature type="transmembrane region" description="Helical" evidence="8">
    <location>
        <begin position="35"/>
        <end position="58"/>
    </location>
</feature>
<evidence type="ECO:0000256" key="5">
    <source>
        <dbReference type="ARBA" id="ARBA00022989"/>
    </source>
</evidence>
<keyword evidence="3 8" id="KW-0812">Transmembrane</keyword>
<dbReference type="Proteomes" id="UP000283374">
    <property type="component" value="Unassembled WGS sequence"/>
</dbReference>
<dbReference type="GO" id="GO:0016117">
    <property type="term" value="P:carotenoid biosynthetic process"/>
    <property type="evidence" value="ECO:0007669"/>
    <property type="project" value="UniProtKB-KW"/>
</dbReference>
<sequence>MTYLGLGLLFVAACLVVAVVTGLRRREPHFWSSIALTAVVLLVLTVVFDSLMVASDLFRYDEANLVGVRIWLTPVEDLAWPIAAALLLPSVWVLLGPSHRPADEAREVDRVR</sequence>
<proteinExistence type="predicted"/>
<comment type="pathway">
    <text evidence="2">Carotenoid biosynthesis.</text>
</comment>
<comment type="subcellular location">
    <subcellularLocation>
        <location evidence="1">Membrane</location>
        <topology evidence="1">Multi-pass membrane protein</topology>
    </subcellularLocation>
</comment>
<name>A0A413RMA8_9CELL</name>
<gene>
    <name evidence="10" type="ORF">D1825_08360</name>
</gene>
<keyword evidence="11" id="KW-1185">Reference proteome</keyword>
<feature type="transmembrane region" description="Helical" evidence="8">
    <location>
        <begin position="6"/>
        <end position="23"/>
    </location>
</feature>
<dbReference type="RefSeq" id="WP_118766977.1">
    <property type="nucleotide sequence ID" value="NZ_QWKP01000182.1"/>
</dbReference>
<evidence type="ECO:0000256" key="3">
    <source>
        <dbReference type="ARBA" id="ARBA00022692"/>
    </source>
</evidence>
<protein>
    <submittedName>
        <fullName evidence="10">Lycopene cyclase domain-containing protein</fullName>
    </submittedName>
</protein>
<organism evidence="10 11">
    <name type="scientific">Cellulomonas rhizosphaerae</name>
    <dbReference type="NCBI Taxonomy" id="2293719"/>
    <lineage>
        <taxon>Bacteria</taxon>
        <taxon>Bacillati</taxon>
        <taxon>Actinomycetota</taxon>
        <taxon>Actinomycetes</taxon>
        <taxon>Micrococcales</taxon>
        <taxon>Cellulomonadaceae</taxon>
        <taxon>Cellulomonas</taxon>
    </lineage>
</organism>
<evidence type="ECO:0000313" key="11">
    <source>
        <dbReference type="Proteomes" id="UP000283374"/>
    </source>
</evidence>
<dbReference type="OrthoDB" id="4829993at2"/>
<evidence type="ECO:0000256" key="8">
    <source>
        <dbReference type="SAM" id="Phobius"/>
    </source>
</evidence>
<evidence type="ECO:0000256" key="6">
    <source>
        <dbReference type="ARBA" id="ARBA00023136"/>
    </source>
</evidence>
<evidence type="ECO:0000256" key="4">
    <source>
        <dbReference type="ARBA" id="ARBA00022746"/>
    </source>
</evidence>
<dbReference type="GO" id="GO:0016020">
    <property type="term" value="C:membrane"/>
    <property type="evidence" value="ECO:0007669"/>
    <property type="project" value="UniProtKB-SubCell"/>
</dbReference>
<dbReference type="GO" id="GO:0016872">
    <property type="term" value="F:intramolecular lyase activity"/>
    <property type="evidence" value="ECO:0007669"/>
    <property type="project" value="InterPro"/>
</dbReference>
<dbReference type="InterPro" id="IPR017825">
    <property type="entry name" value="Lycopene_cyclase_dom"/>
</dbReference>
<evidence type="ECO:0000259" key="9">
    <source>
        <dbReference type="Pfam" id="PF18916"/>
    </source>
</evidence>
<keyword evidence="7" id="KW-0413">Isomerase</keyword>
<reference evidence="10 11" key="1">
    <citation type="submission" date="2018-08" db="EMBL/GenBank/DDBJ databases">
        <title>Cellulomonas rhizosphaerae sp. nov., a novel actinomycete isolated from soil.</title>
        <authorList>
            <person name="Tian Y."/>
        </authorList>
    </citation>
    <scope>NUCLEOTIDE SEQUENCE [LARGE SCALE GENOMIC DNA]</scope>
    <source>
        <strain evidence="10 11">NEAU-TCZ24</strain>
    </source>
</reference>
<feature type="transmembrane region" description="Helical" evidence="8">
    <location>
        <begin position="78"/>
        <end position="96"/>
    </location>
</feature>
<keyword evidence="6 8" id="KW-0472">Membrane</keyword>
<accession>A0A413RMA8</accession>
<dbReference type="NCBIfam" id="TIGR03462">
    <property type="entry name" value="CarR_dom_SF"/>
    <property type="match status" value="1"/>
</dbReference>
<dbReference type="EMBL" id="QWKP01000182">
    <property type="protein sequence ID" value="RHA41621.1"/>
    <property type="molecule type" value="Genomic_DNA"/>
</dbReference>
<dbReference type="AlphaFoldDB" id="A0A413RMA8"/>
<dbReference type="GO" id="GO:0045436">
    <property type="term" value="F:lycopene beta cyclase activity"/>
    <property type="evidence" value="ECO:0007669"/>
    <property type="project" value="UniProtKB-ARBA"/>
</dbReference>
<dbReference type="Pfam" id="PF18916">
    <property type="entry name" value="Lycopene_cyc"/>
    <property type="match status" value="1"/>
</dbReference>